<gene>
    <name evidence="2" type="primary">8230931</name>
    <name evidence="1" type="ORF">Phum_PHUM458550</name>
</gene>
<accession>E0VV46</accession>
<dbReference type="Proteomes" id="UP000009046">
    <property type="component" value="Unassembled WGS sequence"/>
</dbReference>
<dbReference type="RefSeq" id="XP_002429990.1">
    <property type="nucleotide sequence ID" value="XM_002429945.1"/>
</dbReference>
<dbReference type="KEGG" id="phu:Phum_PHUM458550"/>
<evidence type="ECO:0000313" key="1">
    <source>
        <dbReference type="EMBL" id="EEB17252.1"/>
    </source>
</evidence>
<dbReference type="HOGENOM" id="CLU_2457474_0_0_1"/>
<reference evidence="2" key="3">
    <citation type="submission" date="2020-05" db="UniProtKB">
        <authorList>
            <consortium name="EnsemblMetazoa"/>
        </authorList>
    </citation>
    <scope>IDENTIFICATION</scope>
    <source>
        <strain evidence="2">USDA</strain>
    </source>
</reference>
<sequence length="89" mass="10589">MYFGLRNNFFELTTYNYFVLSANGENYYVCPRDFILVDRSCYFFSTSPDTWRNAYFNCKDKNSELALVKKKWEDKALRGFLKTGKMGDN</sequence>
<dbReference type="EnsemblMetazoa" id="PHUM458550-RA">
    <property type="protein sequence ID" value="PHUM458550-PA"/>
    <property type="gene ID" value="PHUM458550"/>
</dbReference>
<dbReference type="EMBL" id="DS235802">
    <property type="protein sequence ID" value="EEB17252.1"/>
    <property type="molecule type" value="Genomic_DNA"/>
</dbReference>
<keyword evidence="3" id="KW-1185">Reference proteome</keyword>
<dbReference type="GeneID" id="8230931"/>
<dbReference type="Gene3D" id="3.10.100.10">
    <property type="entry name" value="Mannose-Binding Protein A, subunit A"/>
    <property type="match status" value="1"/>
</dbReference>
<reference evidence="1" key="2">
    <citation type="submission" date="2007-04" db="EMBL/GenBank/DDBJ databases">
        <title>The genome of the human body louse.</title>
        <authorList>
            <consortium name="The Human Body Louse Genome Consortium"/>
            <person name="Kirkness E."/>
            <person name="Walenz B."/>
            <person name="Hass B."/>
            <person name="Bruggner R."/>
            <person name="Strausberg R."/>
        </authorList>
    </citation>
    <scope>NUCLEOTIDE SEQUENCE</scope>
    <source>
        <strain evidence="1">USDA</strain>
    </source>
</reference>
<proteinExistence type="predicted"/>
<protein>
    <recommendedName>
        <fullName evidence="4">C-type lectin domain-containing protein</fullName>
    </recommendedName>
</protein>
<evidence type="ECO:0000313" key="2">
    <source>
        <dbReference type="EnsemblMetazoa" id="PHUM458550-PA"/>
    </source>
</evidence>
<dbReference type="InterPro" id="IPR016187">
    <property type="entry name" value="CTDL_fold"/>
</dbReference>
<dbReference type="VEuPathDB" id="VectorBase:PHUM458550"/>
<dbReference type="EMBL" id="AAZO01005575">
    <property type="status" value="NOT_ANNOTATED_CDS"/>
    <property type="molecule type" value="Genomic_DNA"/>
</dbReference>
<dbReference type="CTD" id="8230931"/>
<dbReference type="InterPro" id="IPR016186">
    <property type="entry name" value="C-type_lectin-like/link_sf"/>
</dbReference>
<name>E0VV46_PEDHC</name>
<evidence type="ECO:0000313" key="3">
    <source>
        <dbReference type="Proteomes" id="UP000009046"/>
    </source>
</evidence>
<dbReference type="InParanoid" id="E0VV46"/>
<dbReference type="AlphaFoldDB" id="E0VV46"/>
<organism>
    <name type="scientific">Pediculus humanus subsp. corporis</name>
    <name type="common">Body louse</name>
    <dbReference type="NCBI Taxonomy" id="121224"/>
    <lineage>
        <taxon>Eukaryota</taxon>
        <taxon>Metazoa</taxon>
        <taxon>Ecdysozoa</taxon>
        <taxon>Arthropoda</taxon>
        <taxon>Hexapoda</taxon>
        <taxon>Insecta</taxon>
        <taxon>Pterygota</taxon>
        <taxon>Neoptera</taxon>
        <taxon>Paraneoptera</taxon>
        <taxon>Psocodea</taxon>
        <taxon>Troctomorpha</taxon>
        <taxon>Phthiraptera</taxon>
        <taxon>Anoplura</taxon>
        <taxon>Pediculidae</taxon>
        <taxon>Pediculus</taxon>
    </lineage>
</organism>
<reference evidence="1" key="1">
    <citation type="submission" date="2007-04" db="EMBL/GenBank/DDBJ databases">
        <title>Annotation of Pediculus humanus corporis strain USDA.</title>
        <authorList>
            <person name="Kirkness E."/>
            <person name="Hannick L."/>
            <person name="Hass B."/>
            <person name="Bruggner R."/>
            <person name="Lawson D."/>
            <person name="Bidwell S."/>
            <person name="Joardar V."/>
            <person name="Caler E."/>
            <person name="Walenz B."/>
            <person name="Inman J."/>
            <person name="Schobel S."/>
            <person name="Galinsky K."/>
            <person name="Amedeo P."/>
            <person name="Strausberg R."/>
        </authorList>
    </citation>
    <scope>NUCLEOTIDE SEQUENCE</scope>
    <source>
        <strain evidence="1">USDA</strain>
    </source>
</reference>
<dbReference type="SUPFAM" id="SSF56436">
    <property type="entry name" value="C-type lectin-like"/>
    <property type="match status" value="1"/>
</dbReference>
<evidence type="ECO:0008006" key="4">
    <source>
        <dbReference type="Google" id="ProtNLM"/>
    </source>
</evidence>
<dbReference type="OrthoDB" id="6133475at2759"/>